<dbReference type="OrthoDB" id="9805006at2"/>
<sequence>MTDLPEAGTPASSLIAKTAIDRRLAGIVSPVIEGLGFELVRLRLQGGRHPLLQIMADRPEGGIDVDDCAAISTAVSAVLDVEDPIEDKYTLEVSSPGIDRPLTRLKDFDLWEGYEVRIETSEQIDGRKRFKGVLRGTEGEEVLLEIENAGETVTIGLQFDWLSDAKLVLTDELIEEMLRQKKATETVDETRFDAIEEEEPNSPDEEN</sequence>
<dbReference type="NCBIfam" id="NF000932">
    <property type="entry name" value="PRK00092.2-5"/>
    <property type="match status" value="1"/>
</dbReference>
<dbReference type="InterPro" id="IPR035956">
    <property type="entry name" value="RimP_N_sf"/>
</dbReference>
<evidence type="ECO:0000256" key="3">
    <source>
        <dbReference type="HAMAP-Rule" id="MF_01077"/>
    </source>
</evidence>
<accession>A0A086Y409</accession>
<feature type="region of interest" description="Disordered" evidence="4">
    <location>
        <begin position="185"/>
        <end position="207"/>
    </location>
</feature>
<dbReference type="STRING" id="1105367.CG50_12520"/>
<protein>
    <recommendedName>
        <fullName evidence="3">Ribosome maturation factor RimP</fullName>
    </recommendedName>
</protein>
<dbReference type="Pfam" id="PF17384">
    <property type="entry name" value="DUF150_C"/>
    <property type="match status" value="1"/>
</dbReference>
<dbReference type="Pfam" id="PF02576">
    <property type="entry name" value="RimP_N"/>
    <property type="match status" value="1"/>
</dbReference>
<dbReference type="PANTHER" id="PTHR33867">
    <property type="entry name" value="RIBOSOME MATURATION FACTOR RIMP"/>
    <property type="match status" value="1"/>
</dbReference>
<keyword evidence="1 3" id="KW-0963">Cytoplasm</keyword>
<feature type="compositionally biased region" description="Acidic residues" evidence="4">
    <location>
        <begin position="195"/>
        <end position="207"/>
    </location>
</feature>
<dbReference type="eggNOG" id="COG0779">
    <property type="taxonomic scope" value="Bacteria"/>
</dbReference>
<evidence type="ECO:0000256" key="2">
    <source>
        <dbReference type="ARBA" id="ARBA00022517"/>
    </source>
</evidence>
<dbReference type="InterPro" id="IPR003728">
    <property type="entry name" value="Ribosome_maturation_RimP"/>
</dbReference>
<comment type="caution">
    <text evidence="7">The sequence shown here is derived from an EMBL/GenBank/DDBJ whole genome shotgun (WGS) entry which is preliminary data.</text>
</comment>
<dbReference type="Gene3D" id="3.30.300.70">
    <property type="entry name" value="RimP-like superfamily, N-terminal"/>
    <property type="match status" value="1"/>
</dbReference>
<feature type="domain" description="Ribosome maturation factor RimP N-terminal" evidence="5">
    <location>
        <begin position="27"/>
        <end position="99"/>
    </location>
</feature>
<dbReference type="GO" id="GO:0000028">
    <property type="term" value="P:ribosomal small subunit assembly"/>
    <property type="evidence" value="ECO:0007669"/>
    <property type="project" value="TreeGrafter"/>
</dbReference>
<dbReference type="CDD" id="cd01734">
    <property type="entry name" value="YlxS_C"/>
    <property type="match status" value="1"/>
</dbReference>
<evidence type="ECO:0000256" key="4">
    <source>
        <dbReference type="SAM" id="MobiDB-lite"/>
    </source>
</evidence>
<evidence type="ECO:0000259" key="5">
    <source>
        <dbReference type="Pfam" id="PF02576"/>
    </source>
</evidence>
<dbReference type="GO" id="GO:0006412">
    <property type="term" value="P:translation"/>
    <property type="evidence" value="ECO:0007669"/>
    <property type="project" value="TreeGrafter"/>
</dbReference>
<gene>
    <name evidence="3" type="primary">rimP</name>
    <name evidence="7" type="ORF">CG50_12520</name>
</gene>
<dbReference type="SUPFAM" id="SSF75420">
    <property type="entry name" value="YhbC-like, N-terminal domain"/>
    <property type="match status" value="1"/>
</dbReference>
<comment type="function">
    <text evidence="3">Required for maturation of 30S ribosomal subunits.</text>
</comment>
<organism evidence="7 8">
    <name type="scientific">Paenirhodobacter enshiensis</name>
    <dbReference type="NCBI Taxonomy" id="1105367"/>
    <lineage>
        <taxon>Bacteria</taxon>
        <taxon>Pseudomonadati</taxon>
        <taxon>Pseudomonadota</taxon>
        <taxon>Alphaproteobacteria</taxon>
        <taxon>Rhodobacterales</taxon>
        <taxon>Rhodobacter group</taxon>
        <taxon>Paenirhodobacter</taxon>
    </lineage>
</organism>
<dbReference type="Gene3D" id="2.30.30.180">
    <property type="entry name" value="Ribosome maturation factor RimP, C-terminal domain"/>
    <property type="match status" value="1"/>
</dbReference>
<dbReference type="FunFam" id="3.30.300.70:FF:000001">
    <property type="entry name" value="Ribosome maturation factor RimP"/>
    <property type="match status" value="1"/>
</dbReference>
<dbReference type="InterPro" id="IPR028989">
    <property type="entry name" value="RimP_N"/>
</dbReference>
<evidence type="ECO:0000313" key="8">
    <source>
        <dbReference type="Proteomes" id="UP000028824"/>
    </source>
</evidence>
<comment type="subcellular location">
    <subcellularLocation>
        <location evidence="3">Cytoplasm</location>
    </subcellularLocation>
</comment>
<name>A0A086Y409_9RHOB</name>
<reference evidence="7 8" key="1">
    <citation type="submission" date="2014-03" db="EMBL/GenBank/DDBJ databases">
        <title>Genome of Paenirhodobacter enshiensis DW2-9.</title>
        <authorList>
            <person name="Wang D."/>
            <person name="Wang G."/>
        </authorList>
    </citation>
    <scope>NUCLEOTIDE SEQUENCE [LARGE SCALE GENOMIC DNA]</scope>
    <source>
        <strain evidence="7 8">DW2-9</strain>
    </source>
</reference>
<dbReference type="GO" id="GO:0005829">
    <property type="term" value="C:cytosol"/>
    <property type="evidence" value="ECO:0007669"/>
    <property type="project" value="TreeGrafter"/>
</dbReference>
<dbReference type="InterPro" id="IPR036847">
    <property type="entry name" value="RimP_C_sf"/>
</dbReference>
<evidence type="ECO:0000256" key="1">
    <source>
        <dbReference type="ARBA" id="ARBA00022490"/>
    </source>
</evidence>
<dbReference type="SUPFAM" id="SSF74942">
    <property type="entry name" value="YhbC-like, C-terminal domain"/>
    <property type="match status" value="1"/>
</dbReference>
<keyword evidence="8" id="KW-1185">Reference proteome</keyword>
<dbReference type="EMBL" id="JFZB01000005">
    <property type="protein sequence ID" value="KFI29009.1"/>
    <property type="molecule type" value="Genomic_DNA"/>
</dbReference>
<evidence type="ECO:0000313" key="7">
    <source>
        <dbReference type="EMBL" id="KFI29009.1"/>
    </source>
</evidence>
<comment type="similarity">
    <text evidence="3">Belongs to the RimP family.</text>
</comment>
<evidence type="ECO:0000259" key="6">
    <source>
        <dbReference type="Pfam" id="PF17384"/>
    </source>
</evidence>
<keyword evidence="2 3" id="KW-0690">Ribosome biogenesis</keyword>
<dbReference type="Proteomes" id="UP000028824">
    <property type="component" value="Unassembled WGS sequence"/>
</dbReference>
<feature type="domain" description="Ribosome maturation factor RimP C-terminal" evidence="6">
    <location>
        <begin position="102"/>
        <end position="170"/>
    </location>
</feature>
<dbReference type="HAMAP" id="MF_01077">
    <property type="entry name" value="RimP"/>
    <property type="match status" value="1"/>
</dbReference>
<dbReference type="RefSeq" id="WP_036635567.1">
    <property type="nucleotide sequence ID" value="NZ_JAYRMG010000002.1"/>
</dbReference>
<dbReference type="PANTHER" id="PTHR33867:SF1">
    <property type="entry name" value="RIBOSOME MATURATION FACTOR RIMP"/>
    <property type="match status" value="1"/>
</dbReference>
<feature type="compositionally biased region" description="Basic and acidic residues" evidence="4">
    <location>
        <begin position="185"/>
        <end position="194"/>
    </location>
</feature>
<dbReference type="InterPro" id="IPR028998">
    <property type="entry name" value="RimP_C"/>
</dbReference>
<proteinExistence type="inferred from homology"/>
<dbReference type="AlphaFoldDB" id="A0A086Y409"/>